<evidence type="ECO:0000256" key="1">
    <source>
        <dbReference type="SAM" id="Phobius"/>
    </source>
</evidence>
<dbReference type="EMBL" id="HACM01008277">
    <property type="protein sequence ID" value="CRZ08719.1"/>
    <property type="molecule type" value="Transcribed_RNA"/>
</dbReference>
<dbReference type="AlphaFoldDB" id="A0A0H5RJ36"/>
<dbReference type="EMBL" id="HACM01008272">
    <property type="protein sequence ID" value="CRZ08714.1"/>
    <property type="molecule type" value="Transcribed_RNA"/>
</dbReference>
<sequence length="108" mass="11250">MCCAVAGLHPDWLSGNSDIGRYSPSFALGNGRILAIFISCGKHPVSMMLLGIPSIPPADLLLAFLTALSSSLVVIFAVGVFNRSFNNSARSSSCSIFSISVSVRSGAQ</sequence>
<keyword evidence="1" id="KW-0812">Transmembrane</keyword>
<protein>
    <submittedName>
        <fullName evidence="2">Uncharacterized protein</fullName>
    </submittedName>
</protein>
<name>A0A0H5RJ36_9EUKA</name>
<organism evidence="2">
    <name type="scientific">Spongospora subterranea</name>
    <dbReference type="NCBI Taxonomy" id="70186"/>
    <lineage>
        <taxon>Eukaryota</taxon>
        <taxon>Sar</taxon>
        <taxon>Rhizaria</taxon>
        <taxon>Endomyxa</taxon>
        <taxon>Phytomyxea</taxon>
        <taxon>Plasmodiophorida</taxon>
        <taxon>Plasmodiophoridae</taxon>
        <taxon>Spongospora</taxon>
    </lineage>
</organism>
<keyword evidence="1" id="KW-0472">Membrane</keyword>
<accession>A0A0H5RJ36</accession>
<keyword evidence="1" id="KW-1133">Transmembrane helix</keyword>
<reference evidence="2" key="1">
    <citation type="submission" date="2015-04" db="EMBL/GenBank/DDBJ databases">
        <title>The genome sequence of the plant pathogenic Rhizarian Plasmodiophora brassicae reveals insights in its biotrophic life cycle and the origin of chitin synthesis.</title>
        <authorList>
            <person name="Schwelm A."/>
            <person name="Fogelqvist J."/>
            <person name="Knaust A."/>
            <person name="Julke S."/>
            <person name="Lilja T."/>
            <person name="Dhandapani V."/>
            <person name="Bonilla-Rosso G."/>
            <person name="Karlsson M."/>
            <person name="Shevchenko A."/>
            <person name="Choi S.R."/>
            <person name="Kim H.G."/>
            <person name="Park J.Y."/>
            <person name="Lim Y.P."/>
            <person name="Ludwig-Muller J."/>
            <person name="Dixelius C."/>
        </authorList>
    </citation>
    <scope>NUCLEOTIDE SEQUENCE</scope>
    <source>
        <tissue evidence="2">Potato root galls</tissue>
    </source>
</reference>
<dbReference type="EMBL" id="HACM01008286">
    <property type="protein sequence ID" value="CRZ08728.1"/>
    <property type="molecule type" value="Transcribed_RNA"/>
</dbReference>
<evidence type="ECO:0000313" key="2">
    <source>
        <dbReference type="EMBL" id="CRZ08714.1"/>
    </source>
</evidence>
<feature type="transmembrane region" description="Helical" evidence="1">
    <location>
        <begin position="61"/>
        <end position="81"/>
    </location>
</feature>
<proteinExistence type="predicted"/>